<name>A0AAD0W5I7_PSEO7</name>
<feature type="domain" description="Peptidase M16 C-terminal" evidence="1">
    <location>
        <begin position="40"/>
        <end position="210"/>
    </location>
</feature>
<dbReference type="InterPro" id="IPR050361">
    <property type="entry name" value="MPP/UQCRC_Complex"/>
</dbReference>
<evidence type="ECO:0000259" key="1">
    <source>
        <dbReference type="Pfam" id="PF05193"/>
    </source>
</evidence>
<dbReference type="Proteomes" id="UP000258102">
    <property type="component" value="Chromosome 2"/>
</dbReference>
<dbReference type="GO" id="GO:0046872">
    <property type="term" value="F:metal ion binding"/>
    <property type="evidence" value="ECO:0007669"/>
    <property type="project" value="InterPro"/>
</dbReference>
<protein>
    <submittedName>
        <fullName evidence="2">Insulinase family protein</fullName>
    </submittedName>
</protein>
<reference evidence="2 3" key="1">
    <citation type="submission" date="2018-08" db="EMBL/GenBank/DDBJ databases">
        <title>Whole Genome Sequences of Two Pseudoalteromonas piscicida Strains, DE1-A and DE2-A, which Exhibit Strong Antibacterial Activity against Vibrio vulnificus.</title>
        <authorList>
            <person name="Richards G.P."/>
            <person name="Needleman D.S."/>
            <person name="Watson M.A."/>
            <person name="Polson S.W."/>
        </authorList>
    </citation>
    <scope>NUCLEOTIDE SEQUENCE [LARGE SCALE GENOMIC DNA]</scope>
    <source>
        <strain evidence="2 3">DE2-A</strain>
    </source>
</reference>
<gene>
    <name evidence="2" type="ORF">D0511_22400</name>
</gene>
<dbReference type="PANTHER" id="PTHR11851">
    <property type="entry name" value="METALLOPROTEASE"/>
    <property type="match status" value="1"/>
</dbReference>
<dbReference type="EMBL" id="CP031762">
    <property type="protein sequence ID" value="AXR04625.1"/>
    <property type="molecule type" value="Genomic_DNA"/>
</dbReference>
<accession>A0AAD0W5I7</accession>
<dbReference type="KEGG" id="ppis:B1L02_18925"/>
<evidence type="ECO:0000313" key="3">
    <source>
        <dbReference type="Proteomes" id="UP000258102"/>
    </source>
</evidence>
<dbReference type="AlphaFoldDB" id="A0AAD0W5I7"/>
<dbReference type="InterPro" id="IPR007863">
    <property type="entry name" value="Peptidase_M16_C"/>
</dbReference>
<evidence type="ECO:0000313" key="2">
    <source>
        <dbReference type="EMBL" id="AXR04625.1"/>
    </source>
</evidence>
<proteinExistence type="predicted"/>
<dbReference type="Gene3D" id="3.30.830.10">
    <property type="entry name" value="Metalloenzyme, LuxS/M16 peptidase-like"/>
    <property type="match status" value="1"/>
</dbReference>
<dbReference type="InterPro" id="IPR011249">
    <property type="entry name" value="Metalloenz_LuxS/M16"/>
</dbReference>
<organism evidence="2 3">
    <name type="scientific">Pseudoalteromonas piscicida</name>
    <dbReference type="NCBI Taxonomy" id="43662"/>
    <lineage>
        <taxon>Bacteria</taxon>
        <taxon>Pseudomonadati</taxon>
        <taxon>Pseudomonadota</taxon>
        <taxon>Gammaproteobacteria</taxon>
        <taxon>Alteromonadales</taxon>
        <taxon>Pseudoalteromonadaceae</taxon>
        <taxon>Pseudoalteromonas</taxon>
    </lineage>
</organism>
<sequence>MLSITRRKFCYLVVLNEKFLTQLASDLFLQIEQVLRLIGIKAYHQKNIAPQLAKLYIAGAVKHAQIEKSLAQLTDNWSASKVTLPNLPEPNTINSAAVYFYDIPQAKQSTLLIAHPSLKANHTDYFNATAMNYILGGGGFSSRLVQQVRANKGYTYGIQSEFDATPHSSLFMVKSNVRSNVTLESLVLIKQILEEYQDTFTTADLITTKNYYLRSDIRRFETLSAKIALLEQIGTLNLAYNFVQQRNEQVKTLQVDDIKMFAKQYINPKKLIYVVGDAKSQAKRLRQLDLGEVITLN</sequence>
<dbReference type="Pfam" id="PF05193">
    <property type="entry name" value="Peptidase_M16_C"/>
    <property type="match status" value="1"/>
</dbReference>
<dbReference type="SUPFAM" id="SSF63411">
    <property type="entry name" value="LuxS/MPP-like metallohydrolase"/>
    <property type="match status" value="1"/>
</dbReference>